<feature type="transmembrane region" description="Helical" evidence="1">
    <location>
        <begin position="26"/>
        <end position="46"/>
    </location>
</feature>
<keyword evidence="1" id="KW-1133">Transmembrane helix</keyword>
<dbReference type="EMBL" id="QRGA01000001">
    <property type="protein sequence ID" value="RDV00886.1"/>
    <property type="molecule type" value="Genomic_DNA"/>
</dbReference>
<name>A0A3D8K7L9_9BURK</name>
<feature type="transmembrane region" description="Helical" evidence="1">
    <location>
        <begin position="66"/>
        <end position="98"/>
    </location>
</feature>
<keyword evidence="1" id="KW-0812">Transmembrane</keyword>
<proteinExistence type="predicted"/>
<feature type="transmembrane region" description="Helical" evidence="1">
    <location>
        <begin position="150"/>
        <end position="172"/>
    </location>
</feature>
<gene>
    <name evidence="2" type="ORF">DWV00_03900</name>
</gene>
<keyword evidence="3" id="KW-1185">Reference proteome</keyword>
<keyword evidence="1" id="KW-0472">Membrane</keyword>
<evidence type="ECO:0000313" key="2">
    <source>
        <dbReference type="EMBL" id="RDV00886.1"/>
    </source>
</evidence>
<evidence type="ECO:0000256" key="1">
    <source>
        <dbReference type="SAM" id="Phobius"/>
    </source>
</evidence>
<dbReference type="Proteomes" id="UP000256838">
    <property type="component" value="Unassembled WGS sequence"/>
</dbReference>
<dbReference type="RefSeq" id="WP_115532157.1">
    <property type="nucleotide sequence ID" value="NZ_QRGA01000001.1"/>
</dbReference>
<reference evidence="2 3" key="1">
    <citation type="submission" date="2018-08" db="EMBL/GenBank/DDBJ databases">
        <title>Paraburkholderia sp. DHOM06 isolated from forest soil.</title>
        <authorList>
            <person name="Gao Z.-H."/>
            <person name="Qiu L.-H."/>
        </authorList>
    </citation>
    <scope>NUCLEOTIDE SEQUENCE [LARGE SCALE GENOMIC DNA]</scope>
    <source>
        <strain evidence="2 3">DHOM06</strain>
    </source>
</reference>
<protein>
    <submittedName>
        <fullName evidence="2">Uncharacterized protein</fullName>
    </submittedName>
</protein>
<evidence type="ECO:0000313" key="3">
    <source>
        <dbReference type="Proteomes" id="UP000256838"/>
    </source>
</evidence>
<accession>A0A3D8K7L9</accession>
<feature type="transmembrane region" description="Helical" evidence="1">
    <location>
        <begin position="107"/>
        <end position="130"/>
    </location>
</feature>
<organism evidence="2 3">
    <name type="scientific">Trinickia dinghuensis</name>
    <dbReference type="NCBI Taxonomy" id="2291023"/>
    <lineage>
        <taxon>Bacteria</taxon>
        <taxon>Pseudomonadati</taxon>
        <taxon>Pseudomonadota</taxon>
        <taxon>Betaproteobacteria</taxon>
        <taxon>Burkholderiales</taxon>
        <taxon>Burkholderiaceae</taxon>
        <taxon>Trinickia</taxon>
    </lineage>
</organism>
<sequence length="181" mass="19013">MIAPDVKVCATMDPDMPVLQPSVARVTVAYLLAVTAATGSIVVSQFPHVISQRASGGLLYPLEGTLGVLLSDCLVIFVLLVPGALLSALLCIVLYLFVSHFGIRNPLFYVSVGCVLALLGAATVVSAMSGSTWYTDPPNPPPPPNFWQEVLLISPVLAFAGAIAGLTFWLAAGRHILKRAA</sequence>
<dbReference type="AlphaFoldDB" id="A0A3D8K7L9"/>
<comment type="caution">
    <text evidence="2">The sequence shown here is derived from an EMBL/GenBank/DDBJ whole genome shotgun (WGS) entry which is preliminary data.</text>
</comment>